<accession>A0A8S5UU16</accession>
<evidence type="ECO:0000313" key="1">
    <source>
        <dbReference type="EMBL" id="DAF97939.1"/>
    </source>
</evidence>
<reference evidence="1" key="1">
    <citation type="journal article" date="2021" name="Proc. Natl. Acad. Sci. U.S.A.">
        <title>A Catalog of Tens of Thousands of Viruses from Human Metagenomes Reveals Hidden Associations with Chronic Diseases.</title>
        <authorList>
            <person name="Tisza M.J."/>
            <person name="Buck C.B."/>
        </authorList>
    </citation>
    <scope>NUCLEOTIDE SEQUENCE</scope>
    <source>
        <strain evidence="1">CtvxP16</strain>
    </source>
</reference>
<name>A0A8S5UU16_9CAUD</name>
<protein>
    <submittedName>
        <fullName evidence="1">Uncharacterized protein</fullName>
    </submittedName>
</protein>
<organism evidence="1">
    <name type="scientific">Myoviridae sp. ctvxP16</name>
    <dbReference type="NCBI Taxonomy" id="2825205"/>
    <lineage>
        <taxon>Viruses</taxon>
        <taxon>Duplodnaviria</taxon>
        <taxon>Heunggongvirae</taxon>
        <taxon>Uroviricota</taxon>
        <taxon>Caudoviricetes</taxon>
    </lineage>
</organism>
<proteinExistence type="predicted"/>
<dbReference type="EMBL" id="BK016138">
    <property type="protein sequence ID" value="DAF97939.1"/>
    <property type="molecule type" value="Genomic_DNA"/>
</dbReference>
<sequence>MSRAVEEYGITSCLLYTLAQMGFKIDILNYGMNVVLDTISFGAAVSDVAEQGNVFDVANSDMDEMVEF</sequence>